<dbReference type="PANTHER" id="PTHR11439:SF515">
    <property type="entry name" value="GAG-POL POLYPROTEIN"/>
    <property type="match status" value="1"/>
</dbReference>
<dbReference type="GeneID" id="111439398"/>
<name>A0A6J1EY70_CUCMO</name>
<keyword evidence="1" id="KW-1185">Reference proteome</keyword>
<dbReference type="Proteomes" id="UP000504609">
    <property type="component" value="Unplaced"/>
</dbReference>
<gene>
    <name evidence="2" type="primary">LOC111439398</name>
</gene>
<dbReference type="RefSeq" id="XP_022932859.1">
    <property type="nucleotide sequence ID" value="XM_023077091.1"/>
</dbReference>
<accession>A0A6J1EY70</accession>
<sequence>MDVKSAFLNGELKETVYVRQPLGFLDNDNPGKFKRCASKHGIYTHDHGDSDMDTAGLADSNLTRTSMEARLQLRKADTTTTIDSTNYRSIVGSLRYLVNTHLDLAYFVGYVSRFMEEPREEHLVVVKHILGYVVGTRGWGVRYCAGRETQVGRLQ</sequence>
<reference evidence="2" key="1">
    <citation type="submission" date="2025-08" db="UniProtKB">
        <authorList>
            <consortium name="RefSeq"/>
        </authorList>
    </citation>
    <scope>IDENTIFICATION</scope>
    <source>
        <tissue evidence="2">Young leaves</tissue>
    </source>
</reference>
<organism evidence="1 2">
    <name type="scientific">Cucurbita moschata</name>
    <name type="common">Winter crookneck squash</name>
    <name type="synonym">Cucurbita pepo var. moschata</name>
    <dbReference type="NCBI Taxonomy" id="3662"/>
    <lineage>
        <taxon>Eukaryota</taxon>
        <taxon>Viridiplantae</taxon>
        <taxon>Streptophyta</taxon>
        <taxon>Embryophyta</taxon>
        <taxon>Tracheophyta</taxon>
        <taxon>Spermatophyta</taxon>
        <taxon>Magnoliopsida</taxon>
        <taxon>eudicotyledons</taxon>
        <taxon>Gunneridae</taxon>
        <taxon>Pentapetalae</taxon>
        <taxon>rosids</taxon>
        <taxon>fabids</taxon>
        <taxon>Cucurbitales</taxon>
        <taxon>Cucurbitaceae</taxon>
        <taxon>Cucurbiteae</taxon>
        <taxon>Cucurbita</taxon>
    </lineage>
</organism>
<dbReference type="PANTHER" id="PTHR11439">
    <property type="entry name" value="GAG-POL-RELATED RETROTRANSPOSON"/>
    <property type="match status" value="1"/>
</dbReference>
<protein>
    <submittedName>
        <fullName evidence="2">Uncharacterized protein LOC111439398</fullName>
    </submittedName>
</protein>
<evidence type="ECO:0000313" key="1">
    <source>
        <dbReference type="Proteomes" id="UP000504609"/>
    </source>
</evidence>
<dbReference type="AlphaFoldDB" id="A0A6J1EY70"/>
<dbReference type="KEGG" id="cmos:111439398"/>
<proteinExistence type="predicted"/>
<evidence type="ECO:0000313" key="2">
    <source>
        <dbReference type="RefSeq" id="XP_022932859.1"/>
    </source>
</evidence>